<dbReference type="PRINTS" id="PR00081">
    <property type="entry name" value="GDHRDH"/>
</dbReference>
<dbReference type="OrthoDB" id="2898509at2759"/>
<reference evidence="2 3" key="1">
    <citation type="journal article" date="2019" name="Nat. Ecol. Evol.">
        <title>Megaphylogeny resolves global patterns of mushroom evolution.</title>
        <authorList>
            <person name="Varga T."/>
            <person name="Krizsan K."/>
            <person name="Foldi C."/>
            <person name="Dima B."/>
            <person name="Sanchez-Garcia M."/>
            <person name="Sanchez-Ramirez S."/>
            <person name="Szollosi G.J."/>
            <person name="Szarkandi J.G."/>
            <person name="Papp V."/>
            <person name="Albert L."/>
            <person name="Andreopoulos W."/>
            <person name="Angelini C."/>
            <person name="Antonin V."/>
            <person name="Barry K.W."/>
            <person name="Bougher N.L."/>
            <person name="Buchanan P."/>
            <person name="Buyck B."/>
            <person name="Bense V."/>
            <person name="Catcheside P."/>
            <person name="Chovatia M."/>
            <person name="Cooper J."/>
            <person name="Damon W."/>
            <person name="Desjardin D."/>
            <person name="Finy P."/>
            <person name="Geml J."/>
            <person name="Haridas S."/>
            <person name="Hughes K."/>
            <person name="Justo A."/>
            <person name="Karasinski D."/>
            <person name="Kautmanova I."/>
            <person name="Kiss B."/>
            <person name="Kocsube S."/>
            <person name="Kotiranta H."/>
            <person name="LaButti K.M."/>
            <person name="Lechner B.E."/>
            <person name="Liimatainen K."/>
            <person name="Lipzen A."/>
            <person name="Lukacs Z."/>
            <person name="Mihaltcheva S."/>
            <person name="Morgado L.N."/>
            <person name="Niskanen T."/>
            <person name="Noordeloos M.E."/>
            <person name="Ohm R.A."/>
            <person name="Ortiz-Santana B."/>
            <person name="Ovrebo C."/>
            <person name="Racz N."/>
            <person name="Riley R."/>
            <person name="Savchenko A."/>
            <person name="Shiryaev A."/>
            <person name="Soop K."/>
            <person name="Spirin V."/>
            <person name="Szebenyi C."/>
            <person name="Tomsovsky M."/>
            <person name="Tulloss R.E."/>
            <person name="Uehling J."/>
            <person name="Grigoriev I.V."/>
            <person name="Vagvolgyi C."/>
            <person name="Papp T."/>
            <person name="Martin F.M."/>
            <person name="Miettinen O."/>
            <person name="Hibbett D.S."/>
            <person name="Nagy L.G."/>
        </authorList>
    </citation>
    <scope>NUCLEOTIDE SEQUENCE [LARGE SCALE GENOMIC DNA]</scope>
    <source>
        <strain evidence="2 3">FP101781</strain>
    </source>
</reference>
<evidence type="ECO:0000313" key="3">
    <source>
        <dbReference type="Proteomes" id="UP000298030"/>
    </source>
</evidence>
<accession>A0A4Y7T5F5</accession>
<sequence>MPSLQQARSSNSSSLSALPSIVPTVVVFGATSGIGECIVKLFAQDTKGKARIVLVGRNEEAAKRIIESLPKNESNNEDTEERGNYDFISCDITLMKNIRAFGEELKKKGVQKINYLVLSAGVFSFSGREETEDGLDWKLVSRFYSRFAIIHTLLPMLHEAVAQGEDASILSILGAGQSGKVDFANLGLKSHYAGWKAMIETCGYNDLMVQAYSSRNPRIAFTHIHPGAVDTGVYRFQNPVLNFVVRGLGWPLLRMIMTRPEDCAEWMVYSLLEGARAV</sequence>
<feature type="non-terminal residue" evidence="2">
    <location>
        <position position="278"/>
    </location>
</feature>
<evidence type="ECO:0000256" key="1">
    <source>
        <dbReference type="ARBA" id="ARBA00023002"/>
    </source>
</evidence>
<organism evidence="2 3">
    <name type="scientific">Coprinellus micaceus</name>
    <name type="common">Glistening ink-cap mushroom</name>
    <name type="synonym">Coprinus micaceus</name>
    <dbReference type="NCBI Taxonomy" id="71717"/>
    <lineage>
        <taxon>Eukaryota</taxon>
        <taxon>Fungi</taxon>
        <taxon>Dikarya</taxon>
        <taxon>Basidiomycota</taxon>
        <taxon>Agaricomycotina</taxon>
        <taxon>Agaricomycetes</taxon>
        <taxon>Agaricomycetidae</taxon>
        <taxon>Agaricales</taxon>
        <taxon>Agaricineae</taxon>
        <taxon>Psathyrellaceae</taxon>
        <taxon>Coprinellus</taxon>
    </lineage>
</organism>
<dbReference type="PANTHER" id="PTHR47534:SF3">
    <property type="entry name" value="ALCOHOL DEHYDROGENASE-LIKE C-TERMINAL DOMAIN-CONTAINING PROTEIN"/>
    <property type="match status" value="1"/>
</dbReference>
<dbReference type="AlphaFoldDB" id="A0A4Y7T5F5"/>
<name>A0A4Y7T5F5_COPMI</name>
<dbReference type="Proteomes" id="UP000298030">
    <property type="component" value="Unassembled WGS sequence"/>
</dbReference>
<dbReference type="SUPFAM" id="SSF51735">
    <property type="entry name" value="NAD(P)-binding Rossmann-fold domains"/>
    <property type="match status" value="1"/>
</dbReference>
<dbReference type="GO" id="GO:0016491">
    <property type="term" value="F:oxidoreductase activity"/>
    <property type="evidence" value="ECO:0007669"/>
    <property type="project" value="UniProtKB-KW"/>
</dbReference>
<dbReference type="EMBL" id="QPFP01000030">
    <property type="protein sequence ID" value="TEB28832.1"/>
    <property type="molecule type" value="Genomic_DNA"/>
</dbReference>
<keyword evidence="1" id="KW-0560">Oxidoreductase</keyword>
<gene>
    <name evidence="2" type="ORF">FA13DRAFT_1606273</name>
</gene>
<dbReference type="Pfam" id="PF00106">
    <property type="entry name" value="adh_short"/>
    <property type="match status" value="1"/>
</dbReference>
<dbReference type="InterPro" id="IPR052228">
    <property type="entry name" value="Sec_Metab_Biosynth_Oxidored"/>
</dbReference>
<comment type="caution">
    <text evidence="2">The sequence shown here is derived from an EMBL/GenBank/DDBJ whole genome shotgun (WGS) entry which is preliminary data.</text>
</comment>
<keyword evidence="3" id="KW-1185">Reference proteome</keyword>
<dbReference type="PANTHER" id="PTHR47534">
    <property type="entry name" value="YALI0E05731P"/>
    <property type="match status" value="1"/>
</dbReference>
<dbReference type="InterPro" id="IPR036291">
    <property type="entry name" value="NAD(P)-bd_dom_sf"/>
</dbReference>
<proteinExistence type="predicted"/>
<dbReference type="STRING" id="71717.A0A4Y7T5F5"/>
<dbReference type="Gene3D" id="3.40.50.720">
    <property type="entry name" value="NAD(P)-binding Rossmann-like Domain"/>
    <property type="match status" value="1"/>
</dbReference>
<protein>
    <submittedName>
        <fullName evidence="2">NAD(P)-binding protein</fullName>
    </submittedName>
</protein>
<evidence type="ECO:0000313" key="2">
    <source>
        <dbReference type="EMBL" id="TEB28832.1"/>
    </source>
</evidence>
<dbReference type="InterPro" id="IPR002347">
    <property type="entry name" value="SDR_fam"/>
</dbReference>